<reference evidence="1 2" key="1">
    <citation type="journal article" date="2015" name="BMC Genomics">
        <title>Genome mining reveals unlocked bioactive potential of marine Gram-negative bacteria.</title>
        <authorList>
            <person name="Machado H."/>
            <person name="Sonnenschein E.C."/>
            <person name="Melchiorsen J."/>
            <person name="Gram L."/>
        </authorList>
    </citation>
    <scope>NUCLEOTIDE SEQUENCE [LARGE SCALE GENOMIC DNA]</scope>
    <source>
        <strain evidence="1 2">S4054</strain>
    </source>
</reference>
<dbReference type="Proteomes" id="UP000033434">
    <property type="component" value="Unassembled WGS sequence"/>
</dbReference>
<comment type="caution">
    <text evidence="1">The sequence shown here is derived from an EMBL/GenBank/DDBJ whole genome shotgun (WGS) entry which is preliminary data.</text>
</comment>
<sequence length="70" mass="8252">MRFLLKILYFLLSESRAGRRIVGFVLAATEENKVILDDSNEYKMCFINFYVLTFFFSLFMRNGRAIKPEG</sequence>
<evidence type="ECO:0000313" key="1">
    <source>
        <dbReference type="EMBL" id="KKE82162.1"/>
    </source>
</evidence>
<evidence type="ECO:0000313" key="2">
    <source>
        <dbReference type="Proteomes" id="UP000033434"/>
    </source>
</evidence>
<dbReference type="AlphaFoldDB" id="A0A0F6A7F2"/>
<gene>
    <name evidence="1" type="ORF">N479_19355</name>
</gene>
<dbReference type="EMBL" id="AUXW01000168">
    <property type="protein sequence ID" value="KKE82162.1"/>
    <property type="molecule type" value="Genomic_DNA"/>
</dbReference>
<accession>A0A0F6A7F2</accession>
<organism evidence="1 2">
    <name type="scientific">Pseudoalteromonas luteoviolacea S4054</name>
    <dbReference type="NCBI Taxonomy" id="1129367"/>
    <lineage>
        <taxon>Bacteria</taxon>
        <taxon>Pseudomonadati</taxon>
        <taxon>Pseudomonadota</taxon>
        <taxon>Gammaproteobacteria</taxon>
        <taxon>Alteromonadales</taxon>
        <taxon>Pseudoalteromonadaceae</taxon>
        <taxon>Pseudoalteromonas</taxon>
    </lineage>
</organism>
<protein>
    <submittedName>
        <fullName evidence="1">Uncharacterized protein</fullName>
    </submittedName>
</protein>
<proteinExistence type="predicted"/>
<dbReference type="PATRIC" id="fig|1129367.4.peg.3936"/>
<name>A0A0F6A7F2_9GAMM</name>